<feature type="region of interest" description="Disordered" evidence="1">
    <location>
        <begin position="1"/>
        <end position="37"/>
    </location>
</feature>
<dbReference type="InParanoid" id="A0A1Y2AQ52"/>
<keyword evidence="3" id="KW-1185">Reference proteome</keyword>
<evidence type="ECO:0000313" key="2">
    <source>
        <dbReference type="EMBL" id="ORY24693.1"/>
    </source>
</evidence>
<dbReference type="EMBL" id="MCFC01000065">
    <property type="protein sequence ID" value="ORY24693.1"/>
    <property type="molecule type" value="Genomic_DNA"/>
</dbReference>
<feature type="compositionally biased region" description="Basic and acidic residues" evidence="1">
    <location>
        <begin position="263"/>
        <end position="273"/>
    </location>
</feature>
<feature type="region of interest" description="Disordered" evidence="1">
    <location>
        <begin position="164"/>
        <end position="186"/>
    </location>
</feature>
<evidence type="ECO:0000313" key="3">
    <source>
        <dbReference type="Proteomes" id="UP000193986"/>
    </source>
</evidence>
<feature type="compositionally biased region" description="Basic and acidic residues" evidence="1">
    <location>
        <begin position="317"/>
        <end position="336"/>
    </location>
</feature>
<comment type="caution">
    <text evidence="2">The sequence shown here is derived from an EMBL/GenBank/DDBJ whole genome shotgun (WGS) entry which is preliminary data.</text>
</comment>
<dbReference type="OrthoDB" id="197967at2759"/>
<proteinExistence type="predicted"/>
<feature type="compositionally biased region" description="Low complexity" evidence="1">
    <location>
        <begin position="292"/>
        <end position="304"/>
    </location>
</feature>
<feature type="compositionally biased region" description="Acidic residues" evidence="1">
    <location>
        <begin position="235"/>
        <end position="250"/>
    </location>
</feature>
<organism evidence="2 3">
    <name type="scientific">Naematelia encephala</name>
    <dbReference type="NCBI Taxonomy" id="71784"/>
    <lineage>
        <taxon>Eukaryota</taxon>
        <taxon>Fungi</taxon>
        <taxon>Dikarya</taxon>
        <taxon>Basidiomycota</taxon>
        <taxon>Agaricomycotina</taxon>
        <taxon>Tremellomycetes</taxon>
        <taxon>Tremellales</taxon>
        <taxon>Naemateliaceae</taxon>
        <taxon>Naematelia</taxon>
    </lineage>
</organism>
<feature type="compositionally biased region" description="Basic residues" evidence="1">
    <location>
        <begin position="305"/>
        <end position="316"/>
    </location>
</feature>
<dbReference type="STRING" id="71784.A0A1Y2AQ52"/>
<dbReference type="Pfam" id="PF09725">
    <property type="entry name" value="Fra10Ac1"/>
    <property type="match status" value="1"/>
</dbReference>
<dbReference type="AlphaFoldDB" id="A0A1Y2AQ52"/>
<protein>
    <submittedName>
        <fullName evidence="2">Folate-sensitive fragile site protein Fra10Ac1-domain-containing protein</fullName>
    </submittedName>
</protein>
<gene>
    <name evidence="2" type="ORF">BCR39DRAFT_546271</name>
</gene>
<sequence>MSWKNAGTLLNGPPTLPSGPPTSSSIAKRYPPNLGGRTAFQRERELAARYGVSESDLKPPRGKTEWDILRENHRFIRDDEDPGDVTWEERLARAYESKLFKEYALIDLKHYKSHRFALRWRSAPEVITGLGETTCASLRCKYHQPIVPSSPSSPSAVTFGLPGYHTPIEPGRSKDKGKNKKKHKEMPRLQSFELPFVYEEAGTRREAMVKVRLCPRCETKLKWKPHTRGTKDDTGSDEDVNSVDEEEEADGNTIDWRRRRNSRVNEDDRENKDHRRRARRISEAREARTIVSPSHSQRSQSRSRSPSHRQNRQNRQNRHEDTPHDQFHERHERHIR</sequence>
<name>A0A1Y2AQ52_9TREE</name>
<dbReference type="Proteomes" id="UP000193986">
    <property type="component" value="Unassembled WGS sequence"/>
</dbReference>
<accession>A0A1Y2AQ52</accession>
<reference evidence="2 3" key="1">
    <citation type="submission" date="2016-07" db="EMBL/GenBank/DDBJ databases">
        <title>Pervasive Adenine N6-methylation of Active Genes in Fungi.</title>
        <authorList>
            <consortium name="DOE Joint Genome Institute"/>
            <person name="Mondo S.J."/>
            <person name="Dannebaum R.O."/>
            <person name="Kuo R.C."/>
            <person name="Labutti K."/>
            <person name="Haridas S."/>
            <person name="Kuo A."/>
            <person name="Salamov A."/>
            <person name="Ahrendt S.R."/>
            <person name="Lipzen A."/>
            <person name="Sullivan W."/>
            <person name="Andreopoulos W.B."/>
            <person name="Clum A."/>
            <person name="Lindquist E."/>
            <person name="Daum C."/>
            <person name="Ramamoorthy G.K."/>
            <person name="Gryganskyi A."/>
            <person name="Culley D."/>
            <person name="Magnuson J.K."/>
            <person name="James T.Y."/>
            <person name="O'Malley M.A."/>
            <person name="Stajich J.E."/>
            <person name="Spatafora J.W."/>
            <person name="Visel A."/>
            <person name="Grigoriev I.V."/>
        </authorList>
    </citation>
    <scope>NUCLEOTIDE SEQUENCE [LARGE SCALE GENOMIC DNA]</scope>
    <source>
        <strain evidence="2 3">68-887.2</strain>
    </source>
</reference>
<dbReference type="InterPro" id="IPR019129">
    <property type="entry name" value="Folate-sensitive_fs_Fra10Ac1"/>
</dbReference>
<evidence type="ECO:0000256" key="1">
    <source>
        <dbReference type="SAM" id="MobiDB-lite"/>
    </source>
</evidence>
<feature type="region of interest" description="Disordered" evidence="1">
    <location>
        <begin position="224"/>
        <end position="336"/>
    </location>
</feature>